<feature type="domain" description="Hedgehog N-terminal signalling" evidence="2">
    <location>
        <begin position="59"/>
        <end position="120"/>
    </location>
</feature>
<evidence type="ECO:0000259" key="2">
    <source>
        <dbReference type="Pfam" id="PF01085"/>
    </source>
</evidence>
<dbReference type="Gene3D" id="3.30.1380.10">
    <property type="match status" value="1"/>
</dbReference>
<dbReference type="InterPro" id="IPR050387">
    <property type="entry name" value="Hedgehog_Signaling"/>
</dbReference>
<dbReference type="Pfam" id="PF01085">
    <property type="entry name" value="HH_signal"/>
    <property type="match status" value="1"/>
</dbReference>
<name>A0A146LHJ4_LYGHE</name>
<reference evidence="3" key="1">
    <citation type="journal article" date="2016" name="Gigascience">
        <title>De novo construction of an expanded transcriptome assembly for the western tarnished plant bug, Lygus hesperus.</title>
        <authorList>
            <person name="Tassone E.E."/>
            <person name="Geib S.M."/>
            <person name="Hall B."/>
            <person name="Fabrick J.A."/>
            <person name="Brent C.S."/>
            <person name="Hull J.J."/>
        </authorList>
    </citation>
    <scope>NUCLEOTIDE SEQUENCE</scope>
</reference>
<protein>
    <submittedName>
        <fullName evidence="3">Tiggy-winkle hedgehog protein</fullName>
    </submittedName>
</protein>
<dbReference type="InterPro" id="IPR009045">
    <property type="entry name" value="Zn_M74/Hedgehog-like"/>
</dbReference>
<evidence type="ECO:0000256" key="1">
    <source>
        <dbReference type="SAM" id="MobiDB-lite"/>
    </source>
</evidence>
<feature type="non-terminal residue" evidence="3">
    <location>
        <position position="120"/>
    </location>
</feature>
<dbReference type="InterPro" id="IPR000320">
    <property type="entry name" value="Hedgehog_signalling_dom"/>
</dbReference>
<dbReference type="AlphaFoldDB" id="A0A146LHJ4"/>
<sequence length="120" mass="13423">QATWQTKAPPAGVFSRFRLTTTRGSLSETPPKMGGFLVRRAFLVRAAFLVAALHRAEACGPGRNSRRYRSPEPQTPMVLRQHEPQTVENSPFASGRSEGRITRDDPRFSKLVPVYDDNIV</sequence>
<dbReference type="PANTHER" id="PTHR11889">
    <property type="entry name" value="HEDGEHOG"/>
    <property type="match status" value="1"/>
</dbReference>
<dbReference type="PANTHER" id="PTHR11889:SF31">
    <property type="entry name" value="PROTEIN HEDGEHOG"/>
    <property type="match status" value="1"/>
</dbReference>
<accession>A0A146LHJ4</accession>
<feature type="region of interest" description="Disordered" evidence="1">
    <location>
        <begin position="60"/>
        <end position="105"/>
    </location>
</feature>
<dbReference type="EMBL" id="GDHC01011091">
    <property type="protein sequence ID" value="JAQ07538.1"/>
    <property type="molecule type" value="Transcribed_RNA"/>
</dbReference>
<dbReference type="SUPFAM" id="SSF55166">
    <property type="entry name" value="Hedgehog/DD-peptidase"/>
    <property type="match status" value="1"/>
</dbReference>
<evidence type="ECO:0000313" key="3">
    <source>
        <dbReference type="EMBL" id="JAQ07538.1"/>
    </source>
</evidence>
<proteinExistence type="predicted"/>
<gene>
    <name evidence="3" type="primary">shhb</name>
    <name evidence="3" type="ORF">g.21721</name>
</gene>
<organism evidence="3">
    <name type="scientific">Lygus hesperus</name>
    <name type="common">Western plant bug</name>
    <dbReference type="NCBI Taxonomy" id="30085"/>
    <lineage>
        <taxon>Eukaryota</taxon>
        <taxon>Metazoa</taxon>
        <taxon>Ecdysozoa</taxon>
        <taxon>Arthropoda</taxon>
        <taxon>Hexapoda</taxon>
        <taxon>Insecta</taxon>
        <taxon>Pterygota</taxon>
        <taxon>Neoptera</taxon>
        <taxon>Paraneoptera</taxon>
        <taxon>Hemiptera</taxon>
        <taxon>Heteroptera</taxon>
        <taxon>Panheteroptera</taxon>
        <taxon>Cimicomorpha</taxon>
        <taxon>Miridae</taxon>
        <taxon>Mirini</taxon>
        <taxon>Lygus</taxon>
    </lineage>
</organism>
<dbReference type="GO" id="GO:0007267">
    <property type="term" value="P:cell-cell signaling"/>
    <property type="evidence" value="ECO:0007669"/>
    <property type="project" value="InterPro"/>
</dbReference>
<feature type="non-terminal residue" evidence="3">
    <location>
        <position position="1"/>
    </location>
</feature>